<evidence type="ECO:0000259" key="2">
    <source>
        <dbReference type="PROSITE" id="PS50304"/>
    </source>
</evidence>
<dbReference type="Gene3D" id="2.40.50.90">
    <property type="match status" value="1"/>
</dbReference>
<feature type="domain" description="Tudor" evidence="2">
    <location>
        <begin position="103"/>
        <end position="161"/>
    </location>
</feature>
<reference evidence="3" key="1">
    <citation type="submission" date="2023-01" db="EMBL/GenBank/DDBJ databases">
        <title>Genome assembly of the deep-sea coral Lophelia pertusa.</title>
        <authorList>
            <person name="Herrera S."/>
            <person name="Cordes E."/>
        </authorList>
    </citation>
    <scope>NUCLEOTIDE SEQUENCE</scope>
    <source>
        <strain evidence="3">USNM1676648</strain>
        <tissue evidence="3">Polyp</tissue>
    </source>
</reference>
<feature type="compositionally biased region" description="Polar residues" evidence="1">
    <location>
        <begin position="299"/>
        <end position="315"/>
    </location>
</feature>
<dbReference type="InterPro" id="IPR035437">
    <property type="entry name" value="SNase_OB-fold_sf"/>
</dbReference>
<dbReference type="InterPro" id="IPR050621">
    <property type="entry name" value="Tudor_domain_containing"/>
</dbReference>
<evidence type="ECO:0000313" key="4">
    <source>
        <dbReference type="Proteomes" id="UP001163046"/>
    </source>
</evidence>
<feature type="compositionally biased region" description="Polar residues" evidence="1">
    <location>
        <begin position="1006"/>
        <end position="1019"/>
    </location>
</feature>
<feature type="compositionally biased region" description="Basic and acidic residues" evidence="1">
    <location>
        <begin position="289"/>
        <end position="298"/>
    </location>
</feature>
<feature type="compositionally biased region" description="Pro residues" evidence="1">
    <location>
        <begin position="1049"/>
        <end position="1058"/>
    </location>
</feature>
<feature type="region of interest" description="Disordered" evidence="1">
    <location>
        <begin position="864"/>
        <end position="894"/>
    </location>
</feature>
<dbReference type="InterPro" id="IPR002999">
    <property type="entry name" value="Tudor"/>
</dbReference>
<dbReference type="SMART" id="SM00333">
    <property type="entry name" value="TUDOR"/>
    <property type="match status" value="1"/>
</dbReference>
<dbReference type="Pfam" id="PF00567">
    <property type="entry name" value="TUDOR"/>
    <property type="match status" value="1"/>
</dbReference>
<name>A0A9X0A3I7_9CNID</name>
<dbReference type="PANTHER" id="PTHR22948">
    <property type="entry name" value="TUDOR DOMAIN CONTAINING PROTEIN"/>
    <property type="match status" value="1"/>
</dbReference>
<dbReference type="PROSITE" id="PS50304">
    <property type="entry name" value="TUDOR"/>
    <property type="match status" value="1"/>
</dbReference>
<gene>
    <name evidence="3" type="ORF">OS493_012035</name>
</gene>
<comment type="caution">
    <text evidence="3">The sequence shown here is derived from an EMBL/GenBank/DDBJ whole genome shotgun (WGS) entry which is preliminary data.</text>
</comment>
<dbReference type="Gene3D" id="2.30.30.140">
    <property type="match status" value="1"/>
</dbReference>
<feature type="compositionally biased region" description="Polar residues" evidence="1">
    <location>
        <begin position="1118"/>
        <end position="1135"/>
    </location>
</feature>
<feature type="region of interest" description="Disordered" evidence="1">
    <location>
        <begin position="237"/>
        <end position="315"/>
    </location>
</feature>
<dbReference type="OrthoDB" id="5977943at2759"/>
<proteinExistence type="predicted"/>
<feature type="compositionally biased region" description="Polar residues" evidence="1">
    <location>
        <begin position="401"/>
        <end position="427"/>
    </location>
</feature>
<dbReference type="Proteomes" id="UP001163046">
    <property type="component" value="Unassembled WGS sequence"/>
</dbReference>
<protein>
    <recommendedName>
        <fullName evidence="2">Tudor domain-containing protein</fullName>
    </recommendedName>
</protein>
<evidence type="ECO:0000313" key="3">
    <source>
        <dbReference type="EMBL" id="KAJ7392375.1"/>
    </source>
</evidence>
<keyword evidence="4" id="KW-1185">Reference proteome</keyword>
<accession>A0A9X0A3I7</accession>
<dbReference type="SUPFAM" id="SSF63748">
    <property type="entry name" value="Tudor/PWWP/MBT"/>
    <property type="match status" value="1"/>
</dbReference>
<evidence type="ECO:0000256" key="1">
    <source>
        <dbReference type="SAM" id="MobiDB-lite"/>
    </source>
</evidence>
<dbReference type="EMBL" id="MU825401">
    <property type="protein sequence ID" value="KAJ7392375.1"/>
    <property type="molecule type" value="Genomic_DNA"/>
</dbReference>
<dbReference type="PANTHER" id="PTHR22948:SF29">
    <property type="entry name" value="FI02030P-RELATED"/>
    <property type="match status" value="1"/>
</dbReference>
<feature type="compositionally biased region" description="Basic and acidic residues" evidence="1">
    <location>
        <begin position="864"/>
        <end position="875"/>
    </location>
</feature>
<dbReference type="AlphaFoldDB" id="A0A9X0A3I7"/>
<organism evidence="3 4">
    <name type="scientific">Desmophyllum pertusum</name>
    <dbReference type="NCBI Taxonomy" id="174260"/>
    <lineage>
        <taxon>Eukaryota</taxon>
        <taxon>Metazoa</taxon>
        <taxon>Cnidaria</taxon>
        <taxon>Anthozoa</taxon>
        <taxon>Hexacorallia</taxon>
        <taxon>Scleractinia</taxon>
        <taxon>Caryophylliina</taxon>
        <taxon>Caryophylliidae</taxon>
        <taxon>Desmophyllum</taxon>
    </lineage>
</organism>
<feature type="region of interest" description="Disordered" evidence="1">
    <location>
        <begin position="1006"/>
        <end position="1195"/>
    </location>
</feature>
<feature type="compositionally biased region" description="Polar residues" evidence="1">
    <location>
        <begin position="880"/>
        <end position="894"/>
    </location>
</feature>
<sequence length="1225" mass="136290">MTGRGRGRGALARWEAAKTSGESTSRVGFSVVPLSKENWENEVKQSPIDSIKSNTLIRVTHIIDVEHFWAQTGSSDQLKQFDTYMIALNSWCSEQQRSSVQQVPVCGQPVCVRHTGTSQWRRAQITRLSSSMVDVFYLDYGQSECVSFDRLCNSTPSDIMSRPALAQYITLEGVKPIGGSWSEEANNRFSELVSSKLTIHFSDNFRGKLYLRNSNGQEISVSDVLISEGFAQSSYDVGKGSWKKESDNQKARTLNSEQQKRLDQQWNSLTFQPPASQQPSWKTSSTFPVDKKSDHYNTERNTLSSSPFSSKGQYLQGEPFNSNLSAFEKMFSPPQMYNNESKRDLNGISLNDVPLPPKPDFIMQNRDSDNLETFNIKRADPGPVESLRAARPYLASPNEFLSQSRTGQDSGLSNANSALPKTESPSKYQPHFRNAQAKMNETAVLNTEPKLENFTSQLMKSNNSSFPPQHRQQTPFSNFSFSPKQGRSNIAAQFQTNIVTSLGDVPPSSRPLQQPLSQPTIQPWQQPEFLKTQPLNENTRDKTLKAELEWKIWKFQRNAKKIIDSMAADDAGDYSHELDKMIADSRLSQEFQGISEVSIILKLLLEKVVDKIKFGNVAVRVCTIFRDMGIPELSDVINKVVTECQEELMEQCGASDSQQRCRRLSSFLGKLYLEGLNESDSTGLKSTVDGIVANSLHNWLSFDQAESLEIHNLKAACLTSFLKVTGPTIDQSEGNEISRYFATIRDLVLSQDIVVRAGDWSLSTEDEVFVEAEYDVTEEQLQEENGNEDDSEEWDPYRKVKSMLKNLKLQDLLQKFFENCIRDSLLIADWEELKRTLQEAGFPPGVILEIRMYLDKGLLEKDVKKSSKRTTDKHTAPSADITTQELKNASKSPLPTKSIEHGIEINQLNQELQQLMIGGSQDKGGPRISPPKKVSPQKELMGYDGTPYSRSGSRKFVSRAERRHSSENPLEDVPYPITDHVKDVFERAAPSPPATVEPVNIRTAVETSQEEQTASSMSYSAVLKGASHETTKSGPAGSVKPDQSKMFSRPPPGFPPLPTHGGDTQMHMTVLSTKTKTKPPGPPTTSTAPRNTATRADASVNWRNDAREEQFTHGTAPGTASGTALGTARPTNPSQPGHAVKWRRFDDSVAPSKSPLKSGAFSEAGTQRRESPVRAMGSESSDESPAPPPVVHPHRAFGPGGLKACVICGSKDHLRCNDRSKMFMD</sequence>
<feature type="region of interest" description="Disordered" evidence="1">
    <location>
        <begin position="401"/>
        <end position="428"/>
    </location>
</feature>
<feature type="region of interest" description="Disordered" evidence="1">
    <location>
        <begin position="919"/>
        <end position="975"/>
    </location>
</feature>
<feature type="compositionally biased region" description="Polar residues" evidence="1">
    <location>
        <begin position="264"/>
        <end position="287"/>
    </location>
</feature>
<dbReference type="Gene3D" id="1.25.40.180">
    <property type="match status" value="1"/>
</dbReference>